<comment type="subcellular location">
    <subcellularLocation>
        <location evidence="1">Cell outer membrane</location>
    </subcellularLocation>
</comment>
<dbReference type="RefSeq" id="WP_176954577.1">
    <property type="nucleotide sequence ID" value="NZ_FNMZ01000001.1"/>
</dbReference>
<accession>A0A1H2QY27</accession>
<dbReference type="PROSITE" id="PS51123">
    <property type="entry name" value="OMPA_2"/>
    <property type="match status" value="1"/>
</dbReference>
<dbReference type="Pfam" id="PF00691">
    <property type="entry name" value="OmpA"/>
    <property type="match status" value="1"/>
</dbReference>
<feature type="signal peptide" evidence="6">
    <location>
        <begin position="1"/>
        <end position="17"/>
    </location>
</feature>
<dbReference type="Proteomes" id="UP000199118">
    <property type="component" value="Unassembled WGS sequence"/>
</dbReference>
<dbReference type="AlphaFoldDB" id="A0A1H2QY27"/>
<gene>
    <name evidence="8" type="ORF">SAMN05444336_101179</name>
</gene>
<feature type="region of interest" description="Disordered" evidence="5">
    <location>
        <begin position="240"/>
        <end position="275"/>
    </location>
</feature>
<evidence type="ECO:0000256" key="2">
    <source>
        <dbReference type="ARBA" id="ARBA00023136"/>
    </source>
</evidence>
<keyword evidence="2 4" id="KW-0472">Membrane</keyword>
<dbReference type="PANTHER" id="PTHR30329:SF21">
    <property type="entry name" value="LIPOPROTEIN YIAD-RELATED"/>
    <property type="match status" value="1"/>
</dbReference>
<dbReference type="SUPFAM" id="SSF103088">
    <property type="entry name" value="OmpA-like"/>
    <property type="match status" value="1"/>
</dbReference>
<dbReference type="CDD" id="cd07185">
    <property type="entry name" value="OmpA_C-like"/>
    <property type="match status" value="1"/>
</dbReference>
<evidence type="ECO:0000256" key="4">
    <source>
        <dbReference type="PROSITE-ProRule" id="PRU00473"/>
    </source>
</evidence>
<dbReference type="PANTHER" id="PTHR30329">
    <property type="entry name" value="STATOR ELEMENT OF FLAGELLAR MOTOR COMPLEX"/>
    <property type="match status" value="1"/>
</dbReference>
<feature type="domain" description="OmpA-like" evidence="7">
    <location>
        <begin position="156"/>
        <end position="275"/>
    </location>
</feature>
<reference evidence="8 9" key="1">
    <citation type="submission" date="2016-10" db="EMBL/GenBank/DDBJ databases">
        <authorList>
            <person name="de Groot N.N."/>
        </authorList>
    </citation>
    <scope>NUCLEOTIDE SEQUENCE [LARGE SCALE GENOMIC DNA]</scope>
    <source>
        <strain evidence="8 9">DSM 17890</strain>
    </source>
</reference>
<evidence type="ECO:0000256" key="1">
    <source>
        <dbReference type="ARBA" id="ARBA00004442"/>
    </source>
</evidence>
<name>A0A1H2QY27_9RHOB</name>
<evidence type="ECO:0000313" key="8">
    <source>
        <dbReference type="EMBL" id="SDW12031.1"/>
    </source>
</evidence>
<keyword evidence="3" id="KW-0998">Cell outer membrane</keyword>
<evidence type="ECO:0000259" key="7">
    <source>
        <dbReference type="PROSITE" id="PS51123"/>
    </source>
</evidence>
<dbReference type="InterPro" id="IPR006664">
    <property type="entry name" value="OMP_bac"/>
</dbReference>
<keyword evidence="9" id="KW-1185">Reference proteome</keyword>
<sequence length="275" mass="28691">MNIISRTAMAGTALALAGCSYLPGANLGDTFTAESYLGTSIEGSGFNAALAREYQALAVRSARTDVNWMDSTAYIAKSEAAAAGGVAPWTPAELGVSPEIAYDDVVSLVNANMNVRPEACAKAQAYWDQYLESLAEGAFACVSAADAKAMLEEALVACRGIASDMTVYFGFDKADITAAAQAVIDEVVTMLASYSAPLVSIVGHTDTVGSFAYNQQLSERRATAVEQAILSRSASSGINAGTISKSGRSESELAVPTSDNVREPRNRRATIAISE</sequence>
<evidence type="ECO:0000256" key="5">
    <source>
        <dbReference type="SAM" id="MobiDB-lite"/>
    </source>
</evidence>
<dbReference type="Gene3D" id="3.30.1330.60">
    <property type="entry name" value="OmpA-like domain"/>
    <property type="match status" value="1"/>
</dbReference>
<dbReference type="PROSITE" id="PS51257">
    <property type="entry name" value="PROKAR_LIPOPROTEIN"/>
    <property type="match status" value="1"/>
</dbReference>
<dbReference type="PRINTS" id="PR01021">
    <property type="entry name" value="OMPADOMAIN"/>
</dbReference>
<evidence type="ECO:0000256" key="6">
    <source>
        <dbReference type="SAM" id="SignalP"/>
    </source>
</evidence>
<dbReference type="InterPro" id="IPR050330">
    <property type="entry name" value="Bact_OuterMem_StrucFunc"/>
</dbReference>
<evidence type="ECO:0000256" key="3">
    <source>
        <dbReference type="ARBA" id="ARBA00023237"/>
    </source>
</evidence>
<proteinExistence type="predicted"/>
<dbReference type="STRING" id="356660.SAMN05444336_101179"/>
<protein>
    <submittedName>
        <fullName evidence="8">OmpA-OmpF porin, OOP family</fullName>
    </submittedName>
</protein>
<dbReference type="InterPro" id="IPR036737">
    <property type="entry name" value="OmpA-like_sf"/>
</dbReference>
<dbReference type="GO" id="GO:0009279">
    <property type="term" value="C:cell outer membrane"/>
    <property type="evidence" value="ECO:0007669"/>
    <property type="project" value="UniProtKB-SubCell"/>
</dbReference>
<organism evidence="8 9">
    <name type="scientific">Albimonas donghaensis</name>
    <dbReference type="NCBI Taxonomy" id="356660"/>
    <lineage>
        <taxon>Bacteria</taxon>
        <taxon>Pseudomonadati</taxon>
        <taxon>Pseudomonadota</taxon>
        <taxon>Alphaproteobacteria</taxon>
        <taxon>Rhodobacterales</taxon>
        <taxon>Paracoccaceae</taxon>
        <taxon>Albimonas</taxon>
    </lineage>
</organism>
<dbReference type="InterPro" id="IPR006665">
    <property type="entry name" value="OmpA-like"/>
</dbReference>
<feature type="chain" id="PRO_5011627386" evidence="6">
    <location>
        <begin position="18"/>
        <end position="275"/>
    </location>
</feature>
<dbReference type="EMBL" id="FNMZ01000001">
    <property type="protein sequence ID" value="SDW12031.1"/>
    <property type="molecule type" value="Genomic_DNA"/>
</dbReference>
<evidence type="ECO:0000313" key="9">
    <source>
        <dbReference type="Proteomes" id="UP000199118"/>
    </source>
</evidence>
<keyword evidence="6" id="KW-0732">Signal</keyword>